<feature type="region of interest" description="Disordered" evidence="1">
    <location>
        <begin position="38"/>
        <end position="57"/>
    </location>
</feature>
<dbReference type="EMBL" id="PQFF01000201">
    <property type="protein sequence ID" value="RHZ75312.1"/>
    <property type="molecule type" value="Genomic_DNA"/>
</dbReference>
<gene>
    <name evidence="2" type="ORF">Glove_216g117</name>
</gene>
<evidence type="ECO:0000313" key="3">
    <source>
        <dbReference type="Proteomes" id="UP000266861"/>
    </source>
</evidence>
<accession>A0A397IKC9</accession>
<reference evidence="2 3" key="1">
    <citation type="submission" date="2018-08" db="EMBL/GenBank/DDBJ databases">
        <title>Genome and evolution of the arbuscular mycorrhizal fungus Diversispora epigaea (formerly Glomus versiforme) and its bacterial endosymbionts.</title>
        <authorList>
            <person name="Sun X."/>
            <person name="Fei Z."/>
            <person name="Harrison M."/>
        </authorList>
    </citation>
    <scope>NUCLEOTIDE SEQUENCE [LARGE SCALE GENOMIC DNA]</scope>
    <source>
        <strain evidence="2 3">IT104</strain>
    </source>
</reference>
<comment type="caution">
    <text evidence="2">The sequence shown here is derived from an EMBL/GenBank/DDBJ whole genome shotgun (WGS) entry which is preliminary data.</text>
</comment>
<organism evidence="2 3">
    <name type="scientific">Diversispora epigaea</name>
    <dbReference type="NCBI Taxonomy" id="1348612"/>
    <lineage>
        <taxon>Eukaryota</taxon>
        <taxon>Fungi</taxon>
        <taxon>Fungi incertae sedis</taxon>
        <taxon>Mucoromycota</taxon>
        <taxon>Glomeromycotina</taxon>
        <taxon>Glomeromycetes</taxon>
        <taxon>Diversisporales</taxon>
        <taxon>Diversisporaceae</taxon>
        <taxon>Diversispora</taxon>
    </lineage>
</organism>
<name>A0A397IKC9_9GLOM</name>
<proteinExistence type="predicted"/>
<evidence type="ECO:0000313" key="2">
    <source>
        <dbReference type="EMBL" id="RHZ75312.1"/>
    </source>
</evidence>
<feature type="compositionally biased region" description="Basic and acidic residues" evidence="1">
    <location>
        <begin position="20"/>
        <end position="30"/>
    </location>
</feature>
<keyword evidence="3" id="KW-1185">Reference proteome</keyword>
<evidence type="ECO:0000256" key="1">
    <source>
        <dbReference type="SAM" id="MobiDB-lite"/>
    </source>
</evidence>
<dbReference type="AlphaFoldDB" id="A0A397IKC9"/>
<feature type="region of interest" description="Disordered" evidence="1">
    <location>
        <begin position="1"/>
        <end position="33"/>
    </location>
</feature>
<feature type="compositionally biased region" description="Basic and acidic residues" evidence="1">
    <location>
        <begin position="46"/>
        <end position="57"/>
    </location>
</feature>
<sequence length="69" mass="8397">MNMQQPSRFEGHTRPVTLDDNDRKYNIETNKRKKDKKINLASIKYQQKDRKDEKSEKKFWGKRVKSELI</sequence>
<protein>
    <submittedName>
        <fullName evidence="2">Uncharacterized protein</fullName>
    </submittedName>
</protein>
<dbReference type="Proteomes" id="UP000266861">
    <property type="component" value="Unassembled WGS sequence"/>
</dbReference>